<organism evidence="1 2">
    <name type="scientific">Neobacillus kokaensis</name>
    <dbReference type="NCBI Taxonomy" id="2759023"/>
    <lineage>
        <taxon>Bacteria</taxon>
        <taxon>Bacillati</taxon>
        <taxon>Bacillota</taxon>
        <taxon>Bacilli</taxon>
        <taxon>Bacillales</taxon>
        <taxon>Bacillaceae</taxon>
        <taxon>Neobacillus</taxon>
    </lineage>
</organism>
<dbReference type="Gene3D" id="3.40.720.10">
    <property type="entry name" value="Alkaline Phosphatase, subunit A"/>
    <property type="match status" value="1"/>
</dbReference>
<sequence length="632" mass="73915">MNWVEKLATFFPSKGSLYIVSDEYSLFKREAVLQVFAEKGITVHTYQDSIVFRYLYETSFRHEDRKSRPTWIVTIAENQFNQLPYDILYNAIRLVISWESIFPSLDPTVVQYCPDKVLSLLFDASSNQLKQLNYNESIDFILTKVYQLDTSIFSSESDLLKAAVHYYSKNSEALPSLFFQRLEQNIKKSHPLFSTELLTVFQSRDHLTHLLNKQWQRYIHDFSKRSHEQIVESNTNYDFSYFNDPIVRQTLPNYITPIPISNMVKFENWMMAGLVMESKPSIDVNILFNQDFTNFSRLEWGNLASQIGEIQYNYLNNGILPATWNMQMQTLNQHFEKWMLEEYTNLRTLPIVPKPKMVHQIPHFLARKIDNKMALIVMDGMNFTQWNMIKQHLASDGWLFEEDAVFSWIPSVTSVSRQAIFSGLEPRQFADTIYSTRKEKTYWLQFWEQAGFTRQNVAYENSLGLEEYNQLSLSYMQFPSIRIYGAVIDVIDQFMHGAVQGNQTMISELSTWLSTNYLNRFLADLADKDYDVYITSDHGNVECHGIGRIHEGVLVNSKGERTRIYQSENIRNQTHLMHADSTISWYHSGLPKDYNILLAKDNYAFVPKGDKIVTHGGIHFEEVIVPFVKVKR</sequence>
<comment type="caution">
    <text evidence="1">The sequence shown here is derived from an EMBL/GenBank/DDBJ whole genome shotgun (WGS) entry which is preliminary data.</text>
</comment>
<dbReference type="RefSeq" id="WP_191274569.1">
    <property type="nucleotide sequence ID" value="NZ_BNDS01000014.1"/>
</dbReference>
<proteinExistence type="predicted"/>
<dbReference type="InterPro" id="IPR017850">
    <property type="entry name" value="Alkaline_phosphatase_core_sf"/>
</dbReference>
<accession>A0ABQ3N450</accession>
<gene>
    <name evidence="1" type="ORF">AM1BK_32470</name>
</gene>
<dbReference type="NCBIfam" id="NF033449">
    <property type="entry name" value="BREX_PglZ_3"/>
    <property type="match status" value="1"/>
</dbReference>
<evidence type="ECO:0000313" key="2">
    <source>
        <dbReference type="Proteomes" id="UP000637074"/>
    </source>
</evidence>
<name>A0ABQ3N450_9BACI</name>
<dbReference type="EMBL" id="BNDS01000014">
    <property type="protein sequence ID" value="GHH99704.1"/>
    <property type="molecule type" value="Genomic_DNA"/>
</dbReference>
<dbReference type="Proteomes" id="UP000637074">
    <property type="component" value="Unassembled WGS sequence"/>
</dbReference>
<dbReference type="SUPFAM" id="SSF53649">
    <property type="entry name" value="Alkaline phosphatase-like"/>
    <property type="match status" value="1"/>
</dbReference>
<evidence type="ECO:0000313" key="1">
    <source>
        <dbReference type="EMBL" id="GHH99704.1"/>
    </source>
</evidence>
<dbReference type="Pfam" id="PF08665">
    <property type="entry name" value="PglZ"/>
    <property type="match status" value="1"/>
</dbReference>
<protein>
    <submittedName>
        <fullName evidence="1">Alkaline phosphatase</fullName>
    </submittedName>
</protein>
<reference evidence="1 2" key="1">
    <citation type="journal article" date="2022" name="Int. J. Syst. Evol. Microbiol.">
        <title>Neobacillus kokaensis sp. nov., isolated from soil.</title>
        <authorList>
            <person name="Yuki K."/>
            <person name="Matsubara H."/>
            <person name="Yamaguchi S."/>
        </authorList>
    </citation>
    <scope>NUCLEOTIDE SEQUENCE [LARGE SCALE GENOMIC DNA]</scope>
    <source>
        <strain evidence="1 2">LOB 377</strain>
    </source>
</reference>
<keyword evidence="2" id="KW-1185">Reference proteome</keyword>